<evidence type="ECO:0000313" key="2">
    <source>
        <dbReference type="Proteomes" id="UP000321899"/>
    </source>
</evidence>
<name>A0A5Q4VE54_9BACT</name>
<accession>A0A5Q4VE54</accession>
<organism evidence="1 2">
    <name type="scientific">Desulfobotulus mexicanus</name>
    <dbReference type="NCBI Taxonomy" id="2586642"/>
    <lineage>
        <taxon>Bacteria</taxon>
        <taxon>Pseudomonadati</taxon>
        <taxon>Thermodesulfobacteriota</taxon>
        <taxon>Desulfobacteria</taxon>
        <taxon>Desulfobacterales</taxon>
        <taxon>Desulfobacteraceae</taxon>
        <taxon>Desulfobotulus</taxon>
    </lineage>
</organism>
<keyword evidence="2" id="KW-1185">Reference proteome</keyword>
<evidence type="ECO:0000313" key="1">
    <source>
        <dbReference type="EMBL" id="TYT75228.1"/>
    </source>
</evidence>
<gene>
    <name evidence="1" type="ORF">FIM25_05850</name>
</gene>
<protein>
    <submittedName>
        <fullName evidence="1">DUF1643 domain-containing protein</fullName>
    </submittedName>
</protein>
<proteinExistence type="predicted"/>
<comment type="caution">
    <text evidence="1">The sequence shown here is derived from an EMBL/GenBank/DDBJ whole genome shotgun (WGS) entry which is preliminary data.</text>
</comment>
<dbReference type="Pfam" id="PF07799">
    <property type="entry name" value="DUF1643"/>
    <property type="match status" value="1"/>
</dbReference>
<sequence>MEQNNNYKLLEKPVTNPKHDRSRVISIAIKSNCGQYRYVLKRIWNTELEVGAFLCANPSKADHLLYDETVFKCNNLAVQWNWGGFYILNLYPHYSTDPKKKKQTLDTDIKNSHYIKKISERVSIFVLACGNGHKIRTSKLIEGISKEKLFCLRINKGGGFLHPSRINPEEFDRPIRVFGEEAYR</sequence>
<dbReference type="InterPro" id="IPR012441">
    <property type="entry name" value="DUF1643"/>
</dbReference>
<dbReference type="OrthoDB" id="9807577at2"/>
<dbReference type="AlphaFoldDB" id="A0A5Q4VE54"/>
<dbReference type="Proteomes" id="UP000321899">
    <property type="component" value="Unassembled WGS sequence"/>
</dbReference>
<dbReference type="EMBL" id="VDMB01000005">
    <property type="protein sequence ID" value="TYT75228.1"/>
    <property type="molecule type" value="Genomic_DNA"/>
</dbReference>
<dbReference type="RefSeq" id="WP_139447255.1">
    <property type="nucleotide sequence ID" value="NZ_VDMB01000005.1"/>
</dbReference>
<reference evidence="1 2" key="1">
    <citation type="submission" date="2019-06" db="EMBL/GenBank/DDBJ databases">
        <title>Desulfobotulus mexicanus sp. nov., a novel sulfate-reducing bacterium isolated from the sediment of an alkaline crater lake in Mexico.</title>
        <authorList>
            <person name="Hirschler-Rea A."/>
        </authorList>
    </citation>
    <scope>NUCLEOTIDE SEQUENCE [LARGE SCALE GENOMIC DNA]</scope>
    <source>
        <strain evidence="1 2">PAR22N</strain>
    </source>
</reference>